<proteinExistence type="predicted"/>
<dbReference type="Gene3D" id="1.20.1600.10">
    <property type="entry name" value="Outer membrane efflux proteins (OEP)"/>
    <property type="match status" value="1"/>
</dbReference>
<dbReference type="GO" id="GO:0015562">
    <property type="term" value="F:efflux transmembrane transporter activity"/>
    <property type="evidence" value="ECO:0007669"/>
    <property type="project" value="InterPro"/>
</dbReference>
<dbReference type="PANTHER" id="PTHR30026">
    <property type="entry name" value="OUTER MEMBRANE PROTEIN TOLC"/>
    <property type="match status" value="1"/>
</dbReference>
<dbReference type="SUPFAM" id="SSF56954">
    <property type="entry name" value="Outer membrane efflux proteins (OEP)"/>
    <property type="match status" value="1"/>
</dbReference>
<keyword evidence="2" id="KW-1134">Transmembrane beta strand</keyword>
<dbReference type="GO" id="GO:0015288">
    <property type="term" value="F:porin activity"/>
    <property type="evidence" value="ECO:0007669"/>
    <property type="project" value="TreeGrafter"/>
</dbReference>
<organism evidence="6 7">
    <name type="scientific">Bythopirellula goksoeyrii</name>
    <dbReference type="NCBI Taxonomy" id="1400387"/>
    <lineage>
        <taxon>Bacteria</taxon>
        <taxon>Pseudomonadati</taxon>
        <taxon>Planctomycetota</taxon>
        <taxon>Planctomycetia</taxon>
        <taxon>Pirellulales</taxon>
        <taxon>Lacipirellulaceae</taxon>
        <taxon>Bythopirellula</taxon>
    </lineage>
</organism>
<evidence type="ECO:0000256" key="3">
    <source>
        <dbReference type="ARBA" id="ARBA00022692"/>
    </source>
</evidence>
<dbReference type="GO" id="GO:1990281">
    <property type="term" value="C:efflux pump complex"/>
    <property type="evidence" value="ECO:0007669"/>
    <property type="project" value="TreeGrafter"/>
</dbReference>
<dbReference type="EMBL" id="CP042913">
    <property type="protein sequence ID" value="QEG37082.1"/>
    <property type="molecule type" value="Genomic_DNA"/>
</dbReference>
<evidence type="ECO:0000256" key="1">
    <source>
        <dbReference type="ARBA" id="ARBA00004442"/>
    </source>
</evidence>
<evidence type="ECO:0000256" key="5">
    <source>
        <dbReference type="ARBA" id="ARBA00023237"/>
    </source>
</evidence>
<dbReference type="GO" id="GO:0009279">
    <property type="term" value="C:cell outer membrane"/>
    <property type="evidence" value="ECO:0007669"/>
    <property type="project" value="UniProtKB-SubCell"/>
</dbReference>
<dbReference type="PANTHER" id="PTHR30026:SF21">
    <property type="entry name" value="SLR1270 PROTEIN"/>
    <property type="match status" value="1"/>
</dbReference>
<name>A0A5B9QHG6_9BACT</name>
<comment type="subcellular location">
    <subcellularLocation>
        <location evidence="1">Cell outer membrane</location>
    </subcellularLocation>
</comment>
<keyword evidence="7" id="KW-1185">Reference proteome</keyword>
<keyword evidence="5" id="KW-0998">Cell outer membrane</keyword>
<dbReference type="AlphaFoldDB" id="A0A5B9QHG6"/>
<sequence length="565" mass="62563">MSLTALLLSAPGCATSRSKDKDGAALQETFPNASIDPTESESLAQNADLRVLGSEEIVPPEPPSQEQSAPEVSTITLTSAVEDLPPLPEFDEEIELSDEVLKQVDLEMVIQAVYLHFPLIRAAQAARGIAAGETQAARGAFDHKLDSGSENQALGFYENYRQELYVKRQTYWGGEVFGGYRIGRGDFEPWYLERQTNAGGEFKSGVVVPLAQNRWIDENRAQLWRAQLERRRVEPAIQAEIIASILDAKVAYWHWIAAAENRTVVQNLLDFALTRNSALKRQVQAGDRAEIELVDNQRLIVSRESKLIEADRKLQQAGIKLSLFLRSADGAPLIPDDSWMPGGFPDSINKIEQPIVEDIAVAQQNRPETRELDIIRRQLIVDLDQAENLYLPEVNGAVIASQDVGAPTSFKRDKSPFELTAAMFVDVPLQRNKALGKIRATRSKIAQVTAKRQFTSDKISNEIRYTRAALQAAYERVGKIQESADLAVRMELAEQKAFELGSSTLLNVNLREQQAADAAAELVTAKLDYFVALAEYQASLGFSDTLASETMEAEEIALPAQPIEE</sequence>
<reference evidence="6 7" key="1">
    <citation type="submission" date="2019-08" db="EMBL/GenBank/DDBJ databases">
        <title>Deep-cultivation of Planctomycetes and their phenomic and genomic characterization uncovers novel biology.</title>
        <authorList>
            <person name="Wiegand S."/>
            <person name="Jogler M."/>
            <person name="Boedeker C."/>
            <person name="Pinto D."/>
            <person name="Vollmers J."/>
            <person name="Rivas-Marin E."/>
            <person name="Kohn T."/>
            <person name="Peeters S.H."/>
            <person name="Heuer A."/>
            <person name="Rast P."/>
            <person name="Oberbeckmann S."/>
            <person name="Bunk B."/>
            <person name="Jeske O."/>
            <person name="Meyerdierks A."/>
            <person name="Storesund J.E."/>
            <person name="Kallscheuer N."/>
            <person name="Luecker S."/>
            <person name="Lage O.M."/>
            <person name="Pohl T."/>
            <person name="Merkel B.J."/>
            <person name="Hornburger P."/>
            <person name="Mueller R.-W."/>
            <person name="Bruemmer F."/>
            <person name="Labrenz M."/>
            <person name="Spormann A.M."/>
            <person name="Op den Camp H."/>
            <person name="Overmann J."/>
            <person name="Amann R."/>
            <person name="Jetten M.S.M."/>
            <person name="Mascher T."/>
            <person name="Medema M.H."/>
            <person name="Devos D.P."/>
            <person name="Kaster A.-K."/>
            <person name="Ovreas L."/>
            <person name="Rohde M."/>
            <person name="Galperin M.Y."/>
            <person name="Jogler C."/>
        </authorList>
    </citation>
    <scope>NUCLEOTIDE SEQUENCE [LARGE SCALE GENOMIC DNA]</scope>
    <source>
        <strain evidence="6 7">Pr1d</strain>
    </source>
</reference>
<gene>
    <name evidence="6" type="ORF">Pr1d_44220</name>
</gene>
<keyword evidence="4" id="KW-0472">Membrane</keyword>
<evidence type="ECO:0000256" key="4">
    <source>
        <dbReference type="ARBA" id="ARBA00023136"/>
    </source>
</evidence>
<evidence type="ECO:0000313" key="6">
    <source>
        <dbReference type="EMBL" id="QEG37082.1"/>
    </source>
</evidence>
<dbReference type="KEGG" id="bgok:Pr1d_44220"/>
<evidence type="ECO:0000313" key="7">
    <source>
        <dbReference type="Proteomes" id="UP000323917"/>
    </source>
</evidence>
<evidence type="ECO:0000256" key="2">
    <source>
        <dbReference type="ARBA" id="ARBA00022452"/>
    </source>
</evidence>
<accession>A0A5B9QHG6</accession>
<dbReference type="Proteomes" id="UP000323917">
    <property type="component" value="Chromosome"/>
</dbReference>
<keyword evidence="3" id="KW-0812">Transmembrane</keyword>
<dbReference type="InterPro" id="IPR051906">
    <property type="entry name" value="TolC-like"/>
</dbReference>
<protein>
    <submittedName>
        <fullName evidence="6">Outer membrane efflux protein</fullName>
    </submittedName>
</protein>